<evidence type="ECO:0000313" key="1">
    <source>
        <dbReference type="EMBL" id="SHL66680.1"/>
    </source>
</evidence>
<dbReference type="Proteomes" id="UP000184364">
    <property type="component" value="Unassembled WGS sequence"/>
</dbReference>
<evidence type="ECO:0000313" key="2">
    <source>
        <dbReference type="Proteomes" id="UP000184364"/>
    </source>
</evidence>
<proteinExistence type="predicted"/>
<accession>A0A1M7CHK3</accession>
<dbReference type="EMBL" id="FRAV01000022">
    <property type="protein sequence ID" value="SHL66680.1"/>
    <property type="molecule type" value="Genomic_DNA"/>
</dbReference>
<gene>
    <name evidence="1" type="ORF">SAMN05444267_102231</name>
</gene>
<reference evidence="2" key="1">
    <citation type="submission" date="2016-11" db="EMBL/GenBank/DDBJ databases">
        <authorList>
            <person name="Varghese N."/>
            <person name="Submissions S."/>
        </authorList>
    </citation>
    <scope>NUCLEOTIDE SEQUENCE [LARGE SCALE GENOMIC DNA]</scope>
    <source>
        <strain evidence="2">DSM 26899</strain>
    </source>
</reference>
<dbReference type="STRING" id="1302687.SAMN05444267_102231"/>
<dbReference type="RefSeq" id="WP_073293909.1">
    <property type="nucleotide sequence ID" value="NZ_FRAV01000022.1"/>
</dbReference>
<sequence length="208" mass="24510">MELDFRKLDVIKLFDFSKEEEKLIFEIYDKLIESYSISVINIEDSPYNQFISKSENPLIIPKICYYITNKNNTTGFYLFIINKIETTVKGARTNNKFDTLQCLGFKKLDEDFNFISINKKKFADKIAGIFSSFNINFKDDRDFKDFYVLGSDKYKTMEFLNPTRKEIIKSFPDEDFHLEIKNDILSFAIPKKLTLNNALIISNFLKQI</sequence>
<organism evidence="1 2">
    <name type="scientific">Chryseobacterium polytrichastri</name>
    <dbReference type="NCBI Taxonomy" id="1302687"/>
    <lineage>
        <taxon>Bacteria</taxon>
        <taxon>Pseudomonadati</taxon>
        <taxon>Bacteroidota</taxon>
        <taxon>Flavobacteriia</taxon>
        <taxon>Flavobacteriales</taxon>
        <taxon>Weeksellaceae</taxon>
        <taxon>Chryseobacterium group</taxon>
        <taxon>Chryseobacterium</taxon>
    </lineage>
</organism>
<keyword evidence="2" id="KW-1185">Reference proteome</keyword>
<name>A0A1M7CHK3_9FLAO</name>
<dbReference type="AlphaFoldDB" id="A0A1M7CHK3"/>
<dbReference type="OrthoDB" id="1241894at2"/>
<protein>
    <submittedName>
        <fullName evidence="1">Uncharacterized protein</fullName>
    </submittedName>
</protein>